<reference evidence="8" key="1">
    <citation type="journal article" date="2019" name="Science">
        <title>Mutation of a bHLH transcription factor allowed almond domestication.</title>
        <authorList>
            <person name="Sanchez-Perez R."/>
            <person name="Pavan S."/>
            <person name="Mazzeo R."/>
            <person name="Moldovan C."/>
            <person name="Aiese Cigliano R."/>
            <person name="Del Cueto J."/>
            <person name="Ricciardi F."/>
            <person name="Lotti C."/>
            <person name="Ricciardi L."/>
            <person name="Dicenta F."/>
            <person name="Lopez-Marques R.L."/>
            <person name="Lindberg Moller B."/>
        </authorList>
    </citation>
    <scope>NUCLEOTIDE SEQUENCE</scope>
</reference>
<protein>
    <recommendedName>
        <fullName evidence="3">Mediator of RNA polymerase II transcription subunit 13</fullName>
    </recommendedName>
</protein>
<name>A0A4Y1RK76_PRUDU</name>
<evidence type="ECO:0000256" key="1">
    <source>
        <dbReference type="ARBA" id="ARBA00004123"/>
    </source>
</evidence>
<keyword evidence="6" id="KW-0804">Transcription</keyword>
<organism evidence="8">
    <name type="scientific">Prunus dulcis</name>
    <name type="common">Almond</name>
    <name type="synonym">Amygdalus dulcis</name>
    <dbReference type="NCBI Taxonomy" id="3755"/>
    <lineage>
        <taxon>Eukaryota</taxon>
        <taxon>Viridiplantae</taxon>
        <taxon>Streptophyta</taxon>
        <taxon>Embryophyta</taxon>
        <taxon>Tracheophyta</taxon>
        <taxon>Spermatophyta</taxon>
        <taxon>Magnoliopsida</taxon>
        <taxon>eudicotyledons</taxon>
        <taxon>Gunneridae</taxon>
        <taxon>Pentapetalae</taxon>
        <taxon>rosids</taxon>
        <taxon>fabids</taxon>
        <taxon>Rosales</taxon>
        <taxon>Rosaceae</taxon>
        <taxon>Amygdaloideae</taxon>
        <taxon>Amygdaleae</taxon>
        <taxon>Prunus</taxon>
    </lineage>
</organism>
<gene>
    <name evidence="8" type="ORF">Prudu_015377</name>
</gene>
<accession>A0A4Y1RK76</accession>
<evidence type="ECO:0000256" key="7">
    <source>
        <dbReference type="ARBA" id="ARBA00023242"/>
    </source>
</evidence>
<comment type="subcellular location">
    <subcellularLocation>
        <location evidence="1">Nucleus</location>
    </subcellularLocation>
</comment>
<dbReference type="GO" id="GO:0045944">
    <property type="term" value="P:positive regulation of transcription by RNA polymerase II"/>
    <property type="evidence" value="ECO:0007669"/>
    <property type="project" value="TreeGrafter"/>
</dbReference>
<evidence type="ECO:0000256" key="2">
    <source>
        <dbReference type="ARBA" id="ARBA00009354"/>
    </source>
</evidence>
<keyword evidence="4" id="KW-0678">Repressor</keyword>
<dbReference type="GO" id="GO:0003713">
    <property type="term" value="F:transcription coactivator activity"/>
    <property type="evidence" value="ECO:0007669"/>
    <property type="project" value="TreeGrafter"/>
</dbReference>
<proteinExistence type="inferred from homology"/>
<sequence>YQSITFVPQVHASSVISLLQSDIKTALKSAFGILDGPLPVTDWCRGRNKSGEITVDGYSAESTISECKIHHNHGAHHHLVLLDQHQLALKCIGWRKSGRDIPKKIKTRKLYFF</sequence>
<evidence type="ECO:0000256" key="6">
    <source>
        <dbReference type="ARBA" id="ARBA00023163"/>
    </source>
</evidence>
<dbReference type="GO" id="GO:0016592">
    <property type="term" value="C:mediator complex"/>
    <property type="evidence" value="ECO:0007669"/>
    <property type="project" value="TreeGrafter"/>
</dbReference>
<evidence type="ECO:0000313" key="8">
    <source>
        <dbReference type="EMBL" id="BBH04286.1"/>
    </source>
</evidence>
<dbReference type="EMBL" id="AP019302">
    <property type="protein sequence ID" value="BBH04286.1"/>
    <property type="molecule type" value="Genomic_DNA"/>
</dbReference>
<dbReference type="AlphaFoldDB" id="A0A4Y1RK76"/>
<keyword evidence="5" id="KW-0805">Transcription regulation</keyword>
<feature type="non-terminal residue" evidence="8">
    <location>
        <position position="1"/>
    </location>
</feature>
<evidence type="ECO:0000256" key="3">
    <source>
        <dbReference type="ARBA" id="ARBA00019618"/>
    </source>
</evidence>
<evidence type="ECO:0000256" key="4">
    <source>
        <dbReference type="ARBA" id="ARBA00022491"/>
    </source>
</evidence>
<evidence type="ECO:0000256" key="5">
    <source>
        <dbReference type="ARBA" id="ARBA00023015"/>
    </source>
</evidence>
<dbReference type="InterPro" id="IPR051139">
    <property type="entry name" value="Mediator_complx_sub13"/>
</dbReference>
<dbReference type="PANTHER" id="PTHR48249">
    <property type="entry name" value="MEDIATOR OF RNA POLYMERASE II TRANSCRIPTION SUBUNIT 13"/>
    <property type="match status" value="1"/>
</dbReference>
<comment type="similarity">
    <text evidence="2">Belongs to the Mediator complex subunit 13 family.</text>
</comment>
<keyword evidence="7" id="KW-0539">Nucleus</keyword>
<dbReference type="PANTHER" id="PTHR48249:SF3">
    <property type="entry name" value="MEDIATOR OF RNA POLYMERASE II TRANSCRIPTION SUBUNIT 13"/>
    <property type="match status" value="1"/>
</dbReference>